<dbReference type="Proteomes" id="UP000091926">
    <property type="component" value="Chromosome"/>
</dbReference>
<dbReference type="RefSeq" id="WP_066661439.1">
    <property type="nucleotide sequence ID" value="NZ_CBCSCL010000013.1"/>
</dbReference>
<dbReference type="Gene3D" id="3.40.190.150">
    <property type="entry name" value="Bordetella uptake gene, domain 1"/>
    <property type="match status" value="1"/>
</dbReference>
<dbReference type="KEGG" id="bfz:BAU07_19980"/>
<feature type="chain" id="PRO_5008258972" description="ABC transporter substrate-binding protein" evidence="2">
    <location>
        <begin position="32"/>
        <end position="334"/>
    </location>
</feature>
<dbReference type="InterPro" id="IPR042100">
    <property type="entry name" value="Bug_dom1"/>
</dbReference>
<gene>
    <name evidence="3" type="ORF">BAU07_19980</name>
</gene>
<dbReference type="CDD" id="cd07012">
    <property type="entry name" value="PBP2_Bug_TTT"/>
    <property type="match status" value="1"/>
</dbReference>
<keyword evidence="2" id="KW-0732">Signal</keyword>
<proteinExistence type="inferred from homology"/>
<reference evidence="3 4" key="1">
    <citation type="submission" date="2016-06" db="EMBL/GenBank/DDBJ databases">
        <title>Complete genome sequences of Bordetella bronchialis and Bordetella flabilis.</title>
        <authorList>
            <person name="LiPuma J.J."/>
            <person name="Spilker T."/>
        </authorList>
    </citation>
    <scope>NUCLEOTIDE SEQUENCE [LARGE SCALE GENOMIC DNA]</scope>
    <source>
        <strain evidence="3 4">AU10664</strain>
    </source>
</reference>
<dbReference type="PIRSF" id="PIRSF017082">
    <property type="entry name" value="YflP"/>
    <property type="match status" value="1"/>
</dbReference>
<dbReference type="AlphaFoldDB" id="A0A193GHM8"/>
<comment type="similarity">
    <text evidence="1">Belongs to the UPF0065 (bug) family.</text>
</comment>
<sequence>MDRSFLRSALGWIVQASLAITLGTATHAALADSFPSQSVLLTVGYPAGGGADVAARQLSAPLQQLLGQTVVVENRGGASGSIATAYYLQQPQDGHRLLALTGNDAVMNPAVLKSAKYDPNELRLLHPLIFSDLVLVTGRKDAPENIDKLIAMIKAPGGPEYSFGNWGVGSTPHLASVDFQLQAGIKTLDVQYRGVTPIVQDLVGGQVDYAFLPIVSTVLDMIRAGRLKAVSMGTVSRNPSLPDVPGTGESTVLKDFNYQVWPGIFVHRNTPEPVARKLQESVAGVVNSAAYQKWSVDTGNRPMTPMDLAQADAFYRDELARAQRLTAKANLSRQ</sequence>
<feature type="signal peptide" evidence="2">
    <location>
        <begin position="1"/>
        <end position="31"/>
    </location>
</feature>
<dbReference type="PANTHER" id="PTHR42928:SF5">
    <property type="entry name" value="BLR1237 PROTEIN"/>
    <property type="match status" value="1"/>
</dbReference>
<dbReference type="Gene3D" id="3.40.190.10">
    <property type="entry name" value="Periplasmic binding protein-like II"/>
    <property type="match status" value="1"/>
</dbReference>
<evidence type="ECO:0008006" key="5">
    <source>
        <dbReference type="Google" id="ProtNLM"/>
    </source>
</evidence>
<dbReference type="PANTHER" id="PTHR42928">
    <property type="entry name" value="TRICARBOXYLATE-BINDING PROTEIN"/>
    <property type="match status" value="1"/>
</dbReference>
<dbReference type="Pfam" id="PF03401">
    <property type="entry name" value="TctC"/>
    <property type="match status" value="1"/>
</dbReference>
<organism evidence="3 4">
    <name type="scientific">Bordetella flabilis</name>
    <dbReference type="NCBI Taxonomy" id="463014"/>
    <lineage>
        <taxon>Bacteria</taxon>
        <taxon>Pseudomonadati</taxon>
        <taxon>Pseudomonadota</taxon>
        <taxon>Betaproteobacteria</taxon>
        <taxon>Burkholderiales</taxon>
        <taxon>Alcaligenaceae</taxon>
        <taxon>Bordetella</taxon>
    </lineage>
</organism>
<dbReference type="OrthoDB" id="8678477at2"/>
<dbReference type="InterPro" id="IPR005064">
    <property type="entry name" value="BUG"/>
</dbReference>
<evidence type="ECO:0000256" key="2">
    <source>
        <dbReference type="SAM" id="SignalP"/>
    </source>
</evidence>
<evidence type="ECO:0000256" key="1">
    <source>
        <dbReference type="ARBA" id="ARBA00006987"/>
    </source>
</evidence>
<evidence type="ECO:0000313" key="3">
    <source>
        <dbReference type="EMBL" id="ANN79093.1"/>
    </source>
</evidence>
<name>A0A193GHM8_9BORD</name>
<evidence type="ECO:0000313" key="4">
    <source>
        <dbReference type="Proteomes" id="UP000091926"/>
    </source>
</evidence>
<dbReference type="STRING" id="463014.BAU07_19980"/>
<accession>A0A193GHM8</accession>
<dbReference type="EMBL" id="CP016172">
    <property type="protein sequence ID" value="ANN79093.1"/>
    <property type="molecule type" value="Genomic_DNA"/>
</dbReference>
<keyword evidence="4" id="KW-1185">Reference proteome</keyword>
<protein>
    <recommendedName>
        <fullName evidence="5">ABC transporter substrate-binding protein</fullName>
    </recommendedName>
</protein>